<keyword evidence="5" id="KW-0677">Repeat</keyword>
<keyword evidence="6" id="KW-1133">Transmembrane helix</keyword>
<dbReference type="Proteomes" id="UP000887222">
    <property type="component" value="Unassembled WGS sequence"/>
</dbReference>
<dbReference type="Gene3D" id="3.30.870.10">
    <property type="entry name" value="Endonuclease Chain A"/>
    <property type="match status" value="2"/>
</dbReference>
<name>A0ABQ4Q0P0_9BURK</name>
<evidence type="ECO:0000256" key="7">
    <source>
        <dbReference type="ARBA" id="ARBA00023136"/>
    </source>
</evidence>
<feature type="domain" description="PLD phosphodiesterase" evidence="9">
    <location>
        <begin position="339"/>
        <end position="366"/>
    </location>
</feature>
<dbReference type="PROSITE" id="PS50035">
    <property type="entry name" value="PLD"/>
    <property type="match status" value="2"/>
</dbReference>
<dbReference type="SMART" id="SM00155">
    <property type="entry name" value="PLDc"/>
    <property type="match status" value="2"/>
</dbReference>
<evidence type="ECO:0000313" key="11">
    <source>
        <dbReference type="Proteomes" id="UP000887222"/>
    </source>
</evidence>
<feature type="domain" description="PLD phosphodiesterase" evidence="9">
    <location>
        <begin position="162"/>
        <end position="189"/>
    </location>
</feature>
<organism evidence="10 11">
    <name type="scientific">Noviherbaspirillum aridicola</name>
    <dbReference type="NCBI Taxonomy" id="2849687"/>
    <lineage>
        <taxon>Bacteria</taxon>
        <taxon>Pseudomonadati</taxon>
        <taxon>Pseudomonadota</taxon>
        <taxon>Betaproteobacteria</taxon>
        <taxon>Burkholderiales</taxon>
        <taxon>Oxalobacteraceae</taxon>
        <taxon>Noviherbaspirillum</taxon>
    </lineage>
</organism>
<dbReference type="PANTHER" id="PTHR21248:SF22">
    <property type="entry name" value="PHOSPHOLIPASE D"/>
    <property type="match status" value="1"/>
</dbReference>
<dbReference type="CDD" id="cd09159">
    <property type="entry name" value="PLDc_ybhO_like_2"/>
    <property type="match status" value="1"/>
</dbReference>
<reference evidence="10 11" key="1">
    <citation type="journal article" date="2022" name="Int. J. Syst. Evol. Microbiol.">
        <title>Noviherbaspirillum aridicola sp. nov., isolated from an arid soil in Pakistan.</title>
        <authorList>
            <person name="Khan I.U."/>
            <person name="Saqib M."/>
            <person name="Amin A."/>
            <person name="Hussain F."/>
            <person name="Li L."/>
            <person name="Liu Y.H."/>
            <person name="Fang B.Z."/>
            <person name="Ahmed I."/>
            <person name="Li W.J."/>
        </authorList>
    </citation>
    <scope>NUCLEOTIDE SEQUENCE [LARGE SCALE GENOMIC DNA]</scope>
    <source>
        <strain evidence="10 11">NCCP-691</strain>
    </source>
</reference>
<evidence type="ECO:0000256" key="4">
    <source>
        <dbReference type="ARBA" id="ARBA00022692"/>
    </source>
</evidence>
<accession>A0ABQ4Q0P0</accession>
<evidence type="ECO:0000256" key="3">
    <source>
        <dbReference type="ARBA" id="ARBA00022679"/>
    </source>
</evidence>
<dbReference type="Pfam" id="PF13091">
    <property type="entry name" value="PLDc_2"/>
    <property type="match status" value="2"/>
</dbReference>
<gene>
    <name evidence="10" type="primary">cls</name>
    <name evidence="10" type="ORF">NCCP691_06930</name>
</gene>
<proteinExistence type="predicted"/>
<dbReference type="EMBL" id="BPMK01000002">
    <property type="protein sequence ID" value="GIZ50679.1"/>
    <property type="molecule type" value="Genomic_DNA"/>
</dbReference>
<evidence type="ECO:0000259" key="9">
    <source>
        <dbReference type="PROSITE" id="PS50035"/>
    </source>
</evidence>
<keyword evidence="7" id="KW-0472">Membrane</keyword>
<comment type="caution">
    <text evidence="10">The sequence shown here is derived from an EMBL/GenBank/DDBJ whole genome shotgun (WGS) entry which is preliminary data.</text>
</comment>
<dbReference type="PANTHER" id="PTHR21248">
    <property type="entry name" value="CARDIOLIPIN SYNTHASE"/>
    <property type="match status" value="1"/>
</dbReference>
<keyword evidence="2" id="KW-1003">Cell membrane</keyword>
<dbReference type="InterPro" id="IPR001736">
    <property type="entry name" value="PLipase_D/transphosphatidylase"/>
</dbReference>
<evidence type="ECO:0000256" key="6">
    <source>
        <dbReference type="ARBA" id="ARBA00022989"/>
    </source>
</evidence>
<keyword evidence="11" id="KW-1185">Reference proteome</keyword>
<keyword evidence="3" id="KW-0808">Transferase</keyword>
<evidence type="ECO:0000256" key="8">
    <source>
        <dbReference type="NCBIfam" id="TIGR04265"/>
    </source>
</evidence>
<evidence type="ECO:0000256" key="2">
    <source>
        <dbReference type="ARBA" id="ARBA00022475"/>
    </source>
</evidence>
<evidence type="ECO:0000256" key="1">
    <source>
        <dbReference type="ARBA" id="ARBA00004236"/>
    </source>
</evidence>
<evidence type="ECO:0000313" key="10">
    <source>
        <dbReference type="EMBL" id="GIZ50679.1"/>
    </source>
</evidence>
<dbReference type="EC" id="2.7.8.-" evidence="8"/>
<dbReference type="CDD" id="cd09110">
    <property type="entry name" value="PLDc_CLS_1"/>
    <property type="match status" value="1"/>
</dbReference>
<evidence type="ECO:0000256" key="5">
    <source>
        <dbReference type="ARBA" id="ARBA00022737"/>
    </source>
</evidence>
<comment type="subcellular location">
    <subcellularLocation>
        <location evidence="1">Cell membrane</location>
    </subcellularLocation>
</comment>
<keyword evidence="4" id="KW-0812">Transmembrane</keyword>
<dbReference type="NCBIfam" id="TIGR04265">
    <property type="entry name" value="bac_cardiolipin"/>
    <property type="match status" value="1"/>
</dbReference>
<dbReference type="InterPro" id="IPR022924">
    <property type="entry name" value="Cardiolipin_synthase"/>
</dbReference>
<protein>
    <recommendedName>
        <fullName evidence="8">Cardiolipin synthase</fullName>
        <ecNumber evidence="8">2.7.8.-</ecNumber>
    </recommendedName>
</protein>
<sequence>MKNKFSILDLGIAVSATLGLTLLALNLAEGEKKVVSRLKTLYGVRDPQFLRSMGVLLGPGIEEGNRIEYLENGDRIFPAMLDAIRSAQKTITFETFIYWSGTIGRALAEALRERAQAGVRVHVLLDWAGSVRMESELLDRMKRDGVEVERYHQPRWYHLGRMNNRTHRKLLVVDGRLGFTGGVGIADQWLGNAQDEDHWRDAHFRVEGPVVSKFQAVFMDNWVKATGRVLHSADYFPRLEPAGDLPAQMFSSSPTGGSESMHLMYLLAIAAAQESILLSSAYFVPDALAVDALVDAALRGVKVRIITPGKYIDTIMVRRASRARWGRLLEAGIEIYEYLPTMFHCKVMIIDGYLVSTGSTNFDNRSFRLNDEANLNIYDEGFAGMMTGVFERDLQRARRVDLDQWRHRPLQQKAVEHATSLLGKQL</sequence>
<dbReference type="SUPFAM" id="SSF56024">
    <property type="entry name" value="Phospholipase D/nuclease"/>
    <property type="match status" value="2"/>
</dbReference>
<dbReference type="InterPro" id="IPR025202">
    <property type="entry name" value="PLD-like_dom"/>
</dbReference>